<reference evidence="1" key="1">
    <citation type="submission" date="2020-10" db="EMBL/GenBank/DDBJ databases">
        <title>High-Quality Genome Resource of Clonostachys rosea strain S41 by Oxford Nanopore Long-Read Sequencing.</title>
        <authorList>
            <person name="Wang H."/>
        </authorList>
    </citation>
    <scope>NUCLEOTIDE SEQUENCE</scope>
    <source>
        <strain evidence="1">S41</strain>
    </source>
</reference>
<accession>A0A8H7TUV3</accession>
<dbReference type="AlphaFoldDB" id="A0A8H7TUV3"/>
<dbReference type="SUPFAM" id="SSF56112">
    <property type="entry name" value="Protein kinase-like (PK-like)"/>
    <property type="match status" value="1"/>
</dbReference>
<evidence type="ECO:0000313" key="1">
    <source>
        <dbReference type="EMBL" id="KAF9760340.1"/>
    </source>
</evidence>
<protein>
    <recommendedName>
        <fullName evidence="3">Protein kinase domain-containing protein</fullName>
    </recommendedName>
</protein>
<proteinExistence type="predicted"/>
<name>A0A8H7TUV3_BIOOC</name>
<comment type="caution">
    <text evidence="1">The sequence shown here is derived from an EMBL/GenBank/DDBJ whole genome shotgun (WGS) entry which is preliminary data.</text>
</comment>
<sequence length="365" mass="40938">MMEDDLTGVLGGHVAPPIWDLVDFTYHPEYHDARLVILCKGQMFAIDMDPKYFSDCPEQKEKYLFWIQVVDEGEVDGFVEEDFWDWAVAPLMPILEALPPSPGLETIHDFLFANCTQYKLCAGPSGPVATLDEQASSYSSSFRVSLSERECAPFNVFSPSALKIFKGDKPLSFPWGHPEMVLLPDGTIAHLRLVHRGHLTLRDQLEAFRKINESVGSDTLVQRMHGLLKSENGDVHGLLLSHIDCKYHGIHGAAHYEDASMRPKWAKQILQSVERLHAAGVIWGYADPGNVLVDRNNDAWIIGCGNGYTKGWTSKGLAGTKEGDWHAVEKILGFQYVDDREFYFERRSTTLDSLPGIFGQPSTKL</sequence>
<organism evidence="1 2">
    <name type="scientific">Bionectria ochroleuca</name>
    <name type="common">Gliocladium roseum</name>
    <dbReference type="NCBI Taxonomy" id="29856"/>
    <lineage>
        <taxon>Eukaryota</taxon>
        <taxon>Fungi</taxon>
        <taxon>Dikarya</taxon>
        <taxon>Ascomycota</taxon>
        <taxon>Pezizomycotina</taxon>
        <taxon>Sordariomycetes</taxon>
        <taxon>Hypocreomycetidae</taxon>
        <taxon>Hypocreales</taxon>
        <taxon>Bionectriaceae</taxon>
        <taxon>Clonostachys</taxon>
    </lineage>
</organism>
<dbReference type="Proteomes" id="UP000616885">
    <property type="component" value="Unassembled WGS sequence"/>
</dbReference>
<evidence type="ECO:0000313" key="2">
    <source>
        <dbReference type="Proteomes" id="UP000616885"/>
    </source>
</evidence>
<dbReference type="EMBL" id="JADCTT010000001">
    <property type="protein sequence ID" value="KAF9760340.1"/>
    <property type="molecule type" value="Genomic_DNA"/>
</dbReference>
<evidence type="ECO:0008006" key="3">
    <source>
        <dbReference type="Google" id="ProtNLM"/>
    </source>
</evidence>
<gene>
    <name evidence="1" type="ORF">IM811_002034</name>
</gene>
<dbReference type="InterPro" id="IPR011009">
    <property type="entry name" value="Kinase-like_dom_sf"/>
</dbReference>